<feature type="chain" id="PRO_5001512009" description="Secretion system C-terminal sorting domain-containing protein" evidence="2">
    <location>
        <begin position="19"/>
        <end position="958"/>
    </location>
</feature>
<name>A0A023BWU6_9FLAO</name>
<proteinExistence type="predicted"/>
<dbReference type="STRING" id="1317122.ATO12_12050"/>
<dbReference type="eggNOG" id="COG5263">
    <property type="taxonomic scope" value="Bacteria"/>
</dbReference>
<keyword evidence="4" id="KW-1185">Reference proteome</keyword>
<accession>A0A023BWU6</accession>
<evidence type="ECO:0000313" key="4">
    <source>
        <dbReference type="Proteomes" id="UP000023541"/>
    </source>
</evidence>
<gene>
    <name evidence="3" type="ORF">ATO12_12050</name>
</gene>
<reference evidence="3 4" key="1">
    <citation type="submission" date="2014-04" db="EMBL/GenBank/DDBJ databases">
        <title>Aquimarina sp. 22II-S11-z7 Genome Sequencing.</title>
        <authorList>
            <person name="Lai Q."/>
        </authorList>
    </citation>
    <scope>NUCLEOTIDE SEQUENCE [LARGE SCALE GENOMIC DNA]</scope>
    <source>
        <strain evidence="3 4">22II-S11-z7</strain>
    </source>
</reference>
<keyword evidence="1 2" id="KW-0732">Signal</keyword>
<dbReference type="EMBL" id="AQRA01000003">
    <property type="protein sequence ID" value="EZH74495.1"/>
    <property type="molecule type" value="Genomic_DNA"/>
</dbReference>
<evidence type="ECO:0008006" key="5">
    <source>
        <dbReference type="Google" id="ProtNLM"/>
    </source>
</evidence>
<sequence length="958" mass="108704">MKKITLLVFLFLFTTIKAQEIENLPTGLVTIDSQDEVRIDQLIKRIHLFLESVHNPTKISSINQSGVTFGSTTWGEGSWGNGYFATSIDLPNFNGQNPNYSGWYTGSKINDTIVDYPSCRPMIREIGRTIVGYINLYGTGTLNDDVLIYNRIVKGTKYLIDEQQTSGIDVGSFWSWRSRPGQTIPNSGGQNESGYNNRAEQFEAGYAMEALTKAYLFFKKHGINTNDFQLHKILAAIKNLGDWFSTHALAHHDYIRGDSCVQESYTRNTNQLSNSIWGLVNAYKITKESKYLDTAVQVYEESVDFHQEEDGAWVYSRCDAGVINSKQFHDSQGHYTGSILRNLILLYDELFCEHPSIIANVQYAKDNLRHRIILTINHFLKENMSLDLNNNGNTIRLRPYGEIADYKRYREGEINPNDPDFEKELMKKQDIDTEIELYDAMHTLVNSQLYHELSGSDQAKIVKIGDAVLKSLVNSFYDGNGTLKDISKPFTNFRNLSLDIHKRKINFQHKNTELVLYNPLDNIRPNKIGIYNTDFEEHIGYTNAGSNAHLMTTGDFDRDGEDEIAIYSKVDGRISIYNSYYNWYTGCNPSYVKSIETGFKLHDHMEALDYDGDGYNDEIVMHNRSYAGKTNRIDVLDLNGYISSKYSNAGSEFALITTGDFDDDGKDEIAVYSQSDGQISIYNPDEATQLTQSVAYTGNLPVYGGSIYTGFKLHDHMEALDYDGNGKDEIVMHNKSYAGQTNRIDILDLSGYISSKYSNAGSGFALITTGDFDKDGKDEIAVYSQSDGQISIYNPDEASQLPQSIAYTGDLPVYGGSIYTKYTFYTQLDVLRVTRKDYLYTKPDYNYIVKSLSKSRYKPSPNEEEKNITKSPSNKTLVYPNPIVEKGFTVSFTIEERSEIEISLLDINGKKTGALFNDIKDSGTHEFHYKNDKLEKGFYMLVTKINGKYHQSLKVIYK</sequence>
<dbReference type="NCBIfam" id="TIGR04183">
    <property type="entry name" value="Por_Secre_tail"/>
    <property type="match status" value="1"/>
</dbReference>
<dbReference type="OrthoDB" id="9765879at2"/>
<evidence type="ECO:0000313" key="3">
    <source>
        <dbReference type="EMBL" id="EZH74495.1"/>
    </source>
</evidence>
<dbReference type="InterPro" id="IPR008928">
    <property type="entry name" value="6-hairpin_glycosidase_sf"/>
</dbReference>
<dbReference type="InterPro" id="IPR028994">
    <property type="entry name" value="Integrin_alpha_N"/>
</dbReference>
<dbReference type="InterPro" id="IPR026444">
    <property type="entry name" value="Secre_tail"/>
</dbReference>
<dbReference type="PANTHER" id="PTHR46580">
    <property type="entry name" value="SENSOR KINASE-RELATED"/>
    <property type="match status" value="1"/>
</dbReference>
<feature type="signal peptide" evidence="2">
    <location>
        <begin position="1"/>
        <end position="18"/>
    </location>
</feature>
<dbReference type="RefSeq" id="WP_034240982.1">
    <property type="nucleotide sequence ID" value="NZ_AQRA01000003.1"/>
</dbReference>
<dbReference type="GO" id="GO:0005975">
    <property type="term" value="P:carbohydrate metabolic process"/>
    <property type="evidence" value="ECO:0007669"/>
    <property type="project" value="InterPro"/>
</dbReference>
<dbReference type="PANTHER" id="PTHR46580:SF4">
    <property type="entry name" value="ATP_GTP-BINDING PROTEIN"/>
    <property type="match status" value="1"/>
</dbReference>
<dbReference type="Gene3D" id="2.130.10.130">
    <property type="entry name" value="Integrin alpha, N-terminal"/>
    <property type="match status" value="1"/>
</dbReference>
<dbReference type="SUPFAM" id="SSF48208">
    <property type="entry name" value="Six-hairpin glycosidases"/>
    <property type="match status" value="1"/>
</dbReference>
<evidence type="ECO:0000256" key="1">
    <source>
        <dbReference type="ARBA" id="ARBA00022729"/>
    </source>
</evidence>
<dbReference type="AlphaFoldDB" id="A0A023BWU6"/>
<dbReference type="Proteomes" id="UP000023541">
    <property type="component" value="Unassembled WGS sequence"/>
</dbReference>
<comment type="caution">
    <text evidence="3">The sequence shown here is derived from an EMBL/GenBank/DDBJ whole genome shotgun (WGS) entry which is preliminary data.</text>
</comment>
<evidence type="ECO:0000256" key="2">
    <source>
        <dbReference type="SAM" id="SignalP"/>
    </source>
</evidence>
<dbReference type="SUPFAM" id="SSF69318">
    <property type="entry name" value="Integrin alpha N-terminal domain"/>
    <property type="match status" value="1"/>
</dbReference>
<protein>
    <recommendedName>
        <fullName evidence="5">Secretion system C-terminal sorting domain-containing protein</fullName>
    </recommendedName>
</protein>
<organism evidence="3 4">
    <name type="scientific">Aquimarina atlantica</name>
    <dbReference type="NCBI Taxonomy" id="1317122"/>
    <lineage>
        <taxon>Bacteria</taxon>
        <taxon>Pseudomonadati</taxon>
        <taxon>Bacteroidota</taxon>
        <taxon>Flavobacteriia</taxon>
        <taxon>Flavobacteriales</taxon>
        <taxon>Flavobacteriaceae</taxon>
        <taxon>Aquimarina</taxon>
    </lineage>
</organism>